<keyword evidence="5" id="KW-0997">Cell inner membrane</keyword>
<name>A0ABY4FZS4_9MICO</name>
<dbReference type="InterPro" id="IPR003439">
    <property type="entry name" value="ABC_transporter-like_ATP-bd"/>
</dbReference>
<dbReference type="PROSITE" id="PS50893">
    <property type="entry name" value="ABC_TRANSPORTER_2"/>
    <property type="match status" value="1"/>
</dbReference>
<dbReference type="SUPFAM" id="SSF52540">
    <property type="entry name" value="P-loop containing nucleoside triphosphate hydrolases"/>
    <property type="match status" value="1"/>
</dbReference>
<gene>
    <name evidence="11" type="ORF">MUN76_07645</name>
</gene>
<accession>A0ABY4FZS4</accession>
<keyword evidence="9" id="KW-0472">Membrane</keyword>
<dbReference type="EMBL" id="CP095043">
    <property type="protein sequence ID" value="UOQ61813.1"/>
    <property type="molecule type" value="Genomic_DNA"/>
</dbReference>
<organism evidence="11 12">
    <name type="scientific">Leucobacter rhizosphaerae</name>
    <dbReference type="NCBI Taxonomy" id="2932245"/>
    <lineage>
        <taxon>Bacteria</taxon>
        <taxon>Bacillati</taxon>
        <taxon>Actinomycetota</taxon>
        <taxon>Actinomycetes</taxon>
        <taxon>Micrococcales</taxon>
        <taxon>Microbacteriaceae</taxon>
        <taxon>Leucobacter</taxon>
    </lineage>
</organism>
<evidence type="ECO:0000256" key="6">
    <source>
        <dbReference type="ARBA" id="ARBA00022741"/>
    </source>
</evidence>
<dbReference type="Pfam" id="PF00005">
    <property type="entry name" value="ABC_tran"/>
    <property type="match status" value="1"/>
</dbReference>
<keyword evidence="8" id="KW-1278">Translocase</keyword>
<dbReference type="Gene3D" id="3.40.50.300">
    <property type="entry name" value="P-loop containing nucleotide triphosphate hydrolases"/>
    <property type="match status" value="1"/>
</dbReference>
<dbReference type="CDD" id="cd03257">
    <property type="entry name" value="ABC_NikE_OppD_transporters"/>
    <property type="match status" value="1"/>
</dbReference>
<evidence type="ECO:0000256" key="5">
    <source>
        <dbReference type="ARBA" id="ARBA00022519"/>
    </source>
</evidence>
<evidence type="ECO:0000313" key="11">
    <source>
        <dbReference type="EMBL" id="UOQ61813.1"/>
    </source>
</evidence>
<evidence type="ECO:0000256" key="1">
    <source>
        <dbReference type="ARBA" id="ARBA00004202"/>
    </source>
</evidence>
<evidence type="ECO:0000256" key="2">
    <source>
        <dbReference type="ARBA" id="ARBA00005417"/>
    </source>
</evidence>
<feature type="domain" description="ABC transporter" evidence="10">
    <location>
        <begin position="4"/>
        <end position="250"/>
    </location>
</feature>
<evidence type="ECO:0000256" key="7">
    <source>
        <dbReference type="ARBA" id="ARBA00022840"/>
    </source>
</evidence>
<sequence length="283" mass="31303">MSLIDISNLNVTASDGTEIVTNGGMRIDHGEIVGVIGESGSGKSMTLKAIAGLLPGGVRARGSIRYEGEELTTLSRAKYRAFRDRELGIVYQDPRASVNPVHTLGDFLTESLRVNRRMSRAEARERAFAACREVGLSDPEQQLRAYPYQFSGGMLQRVVIAAALITEPRLILADEPTTALDVTRQAEVVALLRDQVRSRGIGMMFITHDLELAAALCDRVYVMYRGRIVDESPAERLDESTHLYTRALLKARPTLERSGNRLTTITEDLRMRIDEEVLGNGAR</sequence>
<evidence type="ECO:0000259" key="10">
    <source>
        <dbReference type="PROSITE" id="PS50893"/>
    </source>
</evidence>
<evidence type="ECO:0000313" key="12">
    <source>
        <dbReference type="Proteomes" id="UP000831775"/>
    </source>
</evidence>
<dbReference type="GO" id="GO:0005524">
    <property type="term" value="F:ATP binding"/>
    <property type="evidence" value="ECO:0007669"/>
    <property type="project" value="UniProtKB-KW"/>
</dbReference>
<keyword evidence="6" id="KW-0547">Nucleotide-binding</keyword>
<keyword evidence="7 11" id="KW-0067">ATP-binding</keyword>
<evidence type="ECO:0000256" key="9">
    <source>
        <dbReference type="ARBA" id="ARBA00023136"/>
    </source>
</evidence>
<evidence type="ECO:0000256" key="4">
    <source>
        <dbReference type="ARBA" id="ARBA00022475"/>
    </source>
</evidence>
<protein>
    <submittedName>
        <fullName evidence="11">ABC transporter ATP-binding protein</fullName>
    </submittedName>
</protein>
<dbReference type="InterPro" id="IPR027417">
    <property type="entry name" value="P-loop_NTPase"/>
</dbReference>
<dbReference type="PROSITE" id="PS00211">
    <property type="entry name" value="ABC_TRANSPORTER_1"/>
    <property type="match status" value="1"/>
</dbReference>
<comment type="subcellular location">
    <subcellularLocation>
        <location evidence="1">Cell membrane</location>
        <topology evidence="1">Peripheral membrane protein</topology>
    </subcellularLocation>
</comment>
<keyword evidence="4" id="KW-1003">Cell membrane</keyword>
<dbReference type="PANTHER" id="PTHR43297:SF14">
    <property type="entry name" value="ATPASE AAA-TYPE CORE DOMAIN-CONTAINING PROTEIN"/>
    <property type="match status" value="1"/>
</dbReference>
<dbReference type="PANTHER" id="PTHR43297">
    <property type="entry name" value="OLIGOPEPTIDE TRANSPORT ATP-BINDING PROTEIN APPD"/>
    <property type="match status" value="1"/>
</dbReference>
<dbReference type="Proteomes" id="UP000831775">
    <property type="component" value="Chromosome"/>
</dbReference>
<proteinExistence type="inferred from homology"/>
<comment type="similarity">
    <text evidence="2">Belongs to the ABC transporter superfamily.</text>
</comment>
<evidence type="ECO:0000256" key="8">
    <source>
        <dbReference type="ARBA" id="ARBA00022967"/>
    </source>
</evidence>
<dbReference type="InterPro" id="IPR050388">
    <property type="entry name" value="ABC_Ni/Peptide_Import"/>
</dbReference>
<dbReference type="InterPro" id="IPR017871">
    <property type="entry name" value="ABC_transporter-like_CS"/>
</dbReference>
<dbReference type="InterPro" id="IPR003593">
    <property type="entry name" value="AAA+_ATPase"/>
</dbReference>
<dbReference type="SMART" id="SM00382">
    <property type="entry name" value="AAA"/>
    <property type="match status" value="1"/>
</dbReference>
<keyword evidence="3" id="KW-0813">Transport</keyword>
<dbReference type="RefSeq" id="WP_244688567.1">
    <property type="nucleotide sequence ID" value="NZ_CP095043.1"/>
</dbReference>
<evidence type="ECO:0000256" key="3">
    <source>
        <dbReference type="ARBA" id="ARBA00022448"/>
    </source>
</evidence>
<reference evidence="11 12" key="1">
    <citation type="submission" date="2022-04" db="EMBL/GenBank/DDBJ databases">
        <title>Leucobacter sp. isolated from rhizosphere of onion.</title>
        <authorList>
            <person name="Won M."/>
            <person name="Lee C.-M."/>
            <person name="Woen H.-Y."/>
            <person name="Kwon S.-W."/>
        </authorList>
    </citation>
    <scope>NUCLEOTIDE SEQUENCE [LARGE SCALE GENOMIC DNA]</scope>
    <source>
        <strain evidence="11 12">H25R-14</strain>
    </source>
</reference>
<keyword evidence="12" id="KW-1185">Reference proteome</keyword>